<evidence type="ECO:0000256" key="1">
    <source>
        <dbReference type="SAM" id="MobiDB-lite"/>
    </source>
</evidence>
<evidence type="ECO:0000313" key="3">
    <source>
        <dbReference type="Proteomes" id="UP001201980"/>
    </source>
</evidence>
<comment type="caution">
    <text evidence="2">The sequence shown here is derived from an EMBL/GenBank/DDBJ whole genome shotgun (WGS) entry which is preliminary data.</text>
</comment>
<keyword evidence="3" id="KW-1185">Reference proteome</keyword>
<dbReference type="Proteomes" id="UP001201980">
    <property type="component" value="Unassembled WGS sequence"/>
</dbReference>
<name>A0AAD5WX70_9PEZI</name>
<evidence type="ECO:0000313" key="2">
    <source>
        <dbReference type="EMBL" id="KAJ2905474.1"/>
    </source>
</evidence>
<dbReference type="AlphaFoldDB" id="A0AAD5WX70"/>
<organism evidence="2 3">
    <name type="scientific">Zalerion maritima</name>
    <dbReference type="NCBI Taxonomy" id="339359"/>
    <lineage>
        <taxon>Eukaryota</taxon>
        <taxon>Fungi</taxon>
        <taxon>Dikarya</taxon>
        <taxon>Ascomycota</taxon>
        <taxon>Pezizomycotina</taxon>
        <taxon>Sordariomycetes</taxon>
        <taxon>Lulworthiomycetidae</taxon>
        <taxon>Lulworthiales</taxon>
        <taxon>Lulworthiaceae</taxon>
        <taxon>Zalerion</taxon>
    </lineage>
</organism>
<gene>
    <name evidence="2" type="ORF">MKZ38_005350</name>
</gene>
<proteinExistence type="predicted"/>
<feature type="compositionally biased region" description="Basic and acidic residues" evidence="1">
    <location>
        <begin position="194"/>
        <end position="208"/>
    </location>
</feature>
<dbReference type="EMBL" id="JAKWBI020000031">
    <property type="protein sequence ID" value="KAJ2905474.1"/>
    <property type="molecule type" value="Genomic_DNA"/>
</dbReference>
<reference evidence="2" key="1">
    <citation type="submission" date="2022-07" db="EMBL/GenBank/DDBJ databases">
        <title>Draft genome sequence of Zalerion maritima ATCC 34329, a (micro)plastics degrading marine fungus.</title>
        <authorList>
            <person name="Paco A."/>
            <person name="Goncalves M.F.M."/>
            <person name="Rocha-Santos T.A.P."/>
            <person name="Alves A."/>
        </authorList>
    </citation>
    <scope>NUCLEOTIDE SEQUENCE</scope>
    <source>
        <strain evidence="2">ATCC 34329</strain>
    </source>
</reference>
<accession>A0AAD5WX70</accession>
<protein>
    <submittedName>
        <fullName evidence="2">Uncharacterized protein</fullName>
    </submittedName>
</protein>
<sequence length="208" mass="20895">MLFQAELRDDDILLGLLNSQWQIIGLLTTRAWHGESASLARASAGVAVPAIWTGTTPPKGPARAGFSHRTRQTFSLLVGDGASALLVSRNSGVGGRILASSVAVDHALVGAGAIAVNLVEGHLNFASLGDLWKHVSGLGHNRLGAGFEVVVAGAEGLAEGVGIDAKSHALTTGMTGGLDGTVASNELGGSQEGGSKDSPEGGHCDCGG</sequence>
<feature type="region of interest" description="Disordered" evidence="1">
    <location>
        <begin position="181"/>
        <end position="208"/>
    </location>
</feature>